<keyword evidence="2" id="KW-1185">Reference proteome</keyword>
<accession>A0A238C327</accession>
<dbReference type="AlphaFoldDB" id="A0A238C327"/>
<reference evidence="1 2" key="1">
    <citation type="submission" date="2015-12" db="EMBL/GenBank/DDBJ databases">
        <title>Draft genome of the nematode, Onchocerca flexuosa.</title>
        <authorList>
            <person name="Mitreva M."/>
        </authorList>
    </citation>
    <scope>NUCLEOTIDE SEQUENCE [LARGE SCALE GENOMIC DNA]</scope>
    <source>
        <strain evidence="1">Red Deer</strain>
    </source>
</reference>
<name>A0A238C327_9BILA</name>
<feature type="non-terminal residue" evidence="1">
    <location>
        <position position="38"/>
    </location>
</feature>
<proteinExistence type="predicted"/>
<evidence type="ECO:0000313" key="1">
    <source>
        <dbReference type="EMBL" id="OZC11784.1"/>
    </source>
</evidence>
<dbReference type="Proteomes" id="UP000242913">
    <property type="component" value="Unassembled WGS sequence"/>
</dbReference>
<dbReference type="EMBL" id="KZ269979">
    <property type="protein sequence ID" value="OZC11784.1"/>
    <property type="molecule type" value="Genomic_DNA"/>
</dbReference>
<sequence length="38" mass="4573">MVGSCVAMHLQHLNGLENERAFWILLKGYHLFLEWREM</sequence>
<protein>
    <submittedName>
        <fullName evidence="1">Uncharacterized protein</fullName>
    </submittedName>
</protein>
<evidence type="ECO:0000313" key="2">
    <source>
        <dbReference type="Proteomes" id="UP000242913"/>
    </source>
</evidence>
<gene>
    <name evidence="1" type="ORF">X798_00965</name>
</gene>
<organism evidence="1 2">
    <name type="scientific">Onchocerca flexuosa</name>
    <dbReference type="NCBI Taxonomy" id="387005"/>
    <lineage>
        <taxon>Eukaryota</taxon>
        <taxon>Metazoa</taxon>
        <taxon>Ecdysozoa</taxon>
        <taxon>Nematoda</taxon>
        <taxon>Chromadorea</taxon>
        <taxon>Rhabditida</taxon>
        <taxon>Spirurina</taxon>
        <taxon>Spiruromorpha</taxon>
        <taxon>Filarioidea</taxon>
        <taxon>Onchocercidae</taxon>
        <taxon>Onchocerca</taxon>
    </lineage>
</organism>